<keyword evidence="3" id="KW-1185">Reference proteome</keyword>
<feature type="chain" id="PRO_5045267004" evidence="1">
    <location>
        <begin position="19"/>
        <end position="255"/>
    </location>
</feature>
<organism evidence="2 3">
    <name type="scientific">Meridianimaribacter flavus</name>
    <dbReference type="NCBI Taxonomy" id="571115"/>
    <lineage>
        <taxon>Bacteria</taxon>
        <taxon>Pseudomonadati</taxon>
        <taxon>Bacteroidota</taxon>
        <taxon>Flavobacteriia</taxon>
        <taxon>Flavobacteriales</taxon>
        <taxon>Flavobacteriaceae</taxon>
        <taxon>Meridianimaribacter</taxon>
    </lineage>
</organism>
<evidence type="ECO:0000313" key="2">
    <source>
        <dbReference type="EMBL" id="TDY13496.1"/>
    </source>
</evidence>
<name>A0ABY2G8P6_9FLAO</name>
<keyword evidence="1" id="KW-0732">Signal</keyword>
<accession>A0ABY2G8P6</accession>
<proteinExistence type="predicted"/>
<reference evidence="2 3" key="1">
    <citation type="submission" date="2019-03" db="EMBL/GenBank/DDBJ databases">
        <title>Genomic Encyclopedia of Type Strains, Phase III (KMG-III): the genomes of soil and plant-associated and newly described type strains.</title>
        <authorList>
            <person name="Whitman W."/>
        </authorList>
    </citation>
    <scope>NUCLEOTIDE SEQUENCE [LARGE SCALE GENOMIC DNA]</scope>
    <source>
        <strain evidence="2 3">CGMCC 1.10957</strain>
    </source>
</reference>
<dbReference type="EMBL" id="SOQZ01000001">
    <property type="protein sequence ID" value="TDY13496.1"/>
    <property type="molecule type" value="Genomic_DNA"/>
</dbReference>
<protein>
    <submittedName>
        <fullName evidence="2">Antitoxin component YwqK of YwqJK toxin-antitoxin module</fullName>
    </submittedName>
</protein>
<dbReference type="Proteomes" id="UP000294930">
    <property type="component" value="Unassembled WGS sequence"/>
</dbReference>
<dbReference type="Pfam" id="PF07661">
    <property type="entry name" value="MORN_2"/>
    <property type="match status" value="2"/>
</dbReference>
<sequence length="255" mass="29123">MKKTLCLLLLSLIFIACKNQTEKTDKSFTFIEQGQYVVDSYNGHSIYRDKKNKKIMDGYYVVGNELTKWEEFSVKEGLLDGDYLLFHNNGEIFSHAIYSKGKKHGAEKTYYPSGTLKKTVMYANDVITGTVETYFESGQVATKATYKDGKSVESSAYDILGNIVSQTFIKDGRTITQTIRGGKVYSEQINSNYDSFEATKFYNEDGSLAKFLRFFEDGDTAYLIELDENGNEIKRLNAKENPQELLEYQKYFIGL</sequence>
<dbReference type="RefSeq" id="WP_134198293.1">
    <property type="nucleotide sequence ID" value="NZ_SOQZ01000001.1"/>
</dbReference>
<dbReference type="SUPFAM" id="SSF82185">
    <property type="entry name" value="Histone H3 K4-specific methyltransferase SET7/9 N-terminal domain"/>
    <property type="match status" value="1"/>
</dbReference>
<dbReference type="PROSITE" id="PS51257">
    <property type="entry name" value="PROKAR_LIPOPROTEIN"/>
    <property type="match status" value="1"/>
</dbReference>
<evidence type="ECO:0000313" key="3">
    <source>
        <dbReference type="Proteomes" id="UP000294930"/>
    </source>
</evidence>
<feature type="signal peptide" evidence="1">
    <location>
        <begin position="1"/>
        <end position="18"/>
    </location>
</feature>
<evidence type="ECO:0000256" key="1">
    <source>
        <dbReference type="SAM" id="SignalP"/>
    </source>
</evidence>
<dbReference type="InterPro" id="IPR011652">
    <property type="entry name" value="MORN_2"/>
</dbReference>
<gene>
    <name evidence="2" type="ORF">A8975_0086</name>
</gene>
<dbReference type="Gene3D" id="3.90.930.1">
    <property type="match status" value="1"/>
</dbReference>
<comment type="caution">
    <text evidence="2">The sequence shown here is derived from an EMBL/GenBank/DDBJ whole genome shotgun (WGS) entry which is preliminary data.</text>
</comment>